<comment type="similarity">
    <text evidence="7 8">Belongs to the PINc/VapC protein family.</text>
</comment>
<evidence type="ECO:0000259" key="9">
    <source>
        <dbReference type="Pfam" id="PF01850"/>
    </source>
</evidence>
<evidence type="ECO:0000256" key="1">
    <source>
        <dbReference type="ARBA" id="ARBA00001946"/>
    </source>
</evidence>
<feature type="domain" description="PIN" evidence="9">
    <location>
        <begin position="5"/>
        <end position="118"/>
    </location>
</feature>
<accession>A0ABW2C5G8</accession>
<keyword evidence="5 8" id="KW-0378">Hydrolase</keyword>
<keyword evidence="6 8" id="KW-0460">Magnesium</keyword>
<keyword evidence="8" id="KW-0800">Toxin</keyword>
<evidence type="ECO:0000256" key="3">
    <source>
        <dbReference type="ARBA" id="ARBA00022722"/>
    </source>
</evidence>
<comment type="caution">
    <text evidence="10">The sequence shown here is derived from an EMBL/GenBank/DDBJ whole genome shotgun (WGS) entry which is preliminary data.</text>
</comment>
<keyword evidence="11" id="KW-1185">Reference proteome</keyword>
<evidence type="ECO:0000256" key="5">
    <source>
        <dbReference type="ARBA" id="ARBA00022801"/>
    </source>
</evidence>
<dbReference type="SUPFAM" id="SSF88723">
    <property type="entry name" value="PIN domain-like"/>
    <property type="match status" value="1"/>
</dbReference>
<dbReference type="InterPro" id="IPR050556">
    <property type="entry name" value="Type_II_TA_system_RNase"/>
</dbReference>
<dbReference type="EC" id="3.1.-.-" evidence="8"/>
<evidence type="ECO:0000256" key="2">
    <source>
        <dbReference type="ARBA" id="ARBA00022649"/>
    </source>
</evidence>
<keyword evidence="2 8" id="KW-1277">Toxin-antitoxin system</keyword>
<comment type="function">
    <text evidence="8">Toxic component of a toxin-antitoxin (TA) system. An RNase.</text>
</comment>
<dbReference type="EMBL" id="JBHSXX010000001">
    <property type="protein sequence ID" value="MFC6870019.1"/>
    <property type="molecule type" value="Genomic_DNA"/>
</dbReference>
<evidence type="ECO:0000313" key="11">
    <source>
        <dbReference type="Proteomes" id="UP001596337"/>
    </source>
</evidence>
<keyword evidence="3 8" id="KW-0540">Nuclease</keyword>
<evidence type="ECO:0000313" key="10">
    <source>
        <dbReference type="EMBL" id="MFC6870019.1"/>
    </source>
</evidence>
<evidence type="ECO:0000256" key="6">
    <source>
        <dbReference type="ARBA" id="ARBA00022842"/>
    </source>
</evidence>
<dbReference type="PANTHER" id="PTHR33653">
    <property type="entry name" value="RIBONUCLEASE VAPC2"/>
    <property type="match status" value="1"/>
</dbReference>
<feature type="binding site" evidence="8">
    <location>
        <position position="98"/>
    </location>
    <ligand>
        <name>Mg(2+)</name>
        <dbReference type="ChEBI" id="CHEBI:18420"/>
    </ligand>
</feature>
<evidence type="ECO:0000256" key="4">
    <source>
        <dbReference type="ARBA" id="ARBA00022723"/>
    </source>
</evidence>
<keyword evidence="4 8" id="KW-0479">Metal-binding</keyword>
<feature type="binding site" evidence="8">
    <location>
        <position position="7"/>
    </location>
    <ligand>
        <name>Mg(2+)</name>
        <dbReference type="ChEBI" id="CHEBI:18420"/>
    </ligand>
</feature>
<dbReference type="InterPro" id="IPR002716">
    <property type="entry name" value="PIN_dom"/>
</dbReference>
<dbReference type="Proteomes" id="UP001596337">
    <property type="component" value="Unassembled WGS sequence"/>
</dbReference>
<organism evidence="10 11">
    <name type="scientific">Haloechinothrix salitolerans</name>
    <dbReference type="NCBI Taxonomy" id="926830"/>
    <lineage>
        <taxon>Bacteria</taxon>
        <taxon>Bacillati</taxon>
        <taxon>Actinomycetota</taxon>
        <taxon>Actinomycetes</taxon>
        <taxon>Pseudonocardiales</taxon>
        <taxon>Pseudonocardiaceae</taxon>
        <taxon>Haloechinothrix</taxon>
    </lineage>
</organism>
<gene>
    <name evidence="8" type="primary">vapC</name>
    <name evidence="10" type="ORF">ACFQGD_23025</name>
</gene>
<evidence type="ECO:0000256" key="8">
    <source>
        <dbReference type="HAMAP-Rule" id="MF_00265"/>
    </source>
</evidence>
<dbReference type="InterPro" id="IPR022907">
    <property type="entry name" value="VapC_family"/>
</dbReference>
<protein>
    <recommendedName>
        <fullName evidence="8">Ribonuclease VapC</fullName>
        <shortName evidence="8">RNase VapC</shortName>
        <ecNumber evidence="8">3.1.-.-</ecNumber>
    </recommendedName>
    <alternativeName>
        <fullName evidence="8">Toxin VapC</fullName>
    </alternativeName>
</protein>
<dbReference type="Pfam" id="PF01850">
    <property type="entry name" value="PIN"/>
    <property type="match status" value="1"/>
</dbReference>
<evidence type="ECO:0000256" key="7">
    <source>
        <dbReference type="ARBA" id="ARBA00038093"/>
    </source>
</evidence>
<proteinExistence type="inferred from homology"/>
<dbReference type="RefSeq" id="WP_345394055.1">
    <property type="nucleotide sequence ID" value="NZ_BAABLA010000021.1"/>
</dbReference>
<dbReference type="Gene3D" id="3.40.50.1010">
    <property type="entry name" value="5'-nuclease"/>
    <property type="match status" value="1"/>
</dbReference>
<sequence>MERLILDTGVLVEAARGRLALDEISDESDPAVPAIVVTEYLVGVQLDKDPGRCAAKRDFLTKVLNTIPVEDYTVGVAESHAELIANTRAGGKPHGPHDLIVAATAHATDRTILTTDGRARFDALPGVTARVVTSSRS</sequence>
<dbReference type="InterPro" id="IPR029060">
    <property type="entry name" value="PIN-like_dom_sf"/>
</dbReference>
<dbReference type="PANTHER" id="PTHR33653:SF1">
    <property type="entry name" value="RIBONUCLEASE VAPC2"/>
    <property type="match status" value="1"/>
</dbReference>
<reference evidence="11" key="1">
    <citation type="journal article" date="2019" name="Int. J. Syst. Evol. Microbiol.">
        <title>The Global Catalogue of Microorganisms (GCM) 10K type strain sequencing project: providing services to taxonomists for standard genome sequencing and annotation.</title>
        <authorList>
            <consortium name="The Broad Institute Genomics Platform"/>
            <consortium name="The Broad Institute Genome Sequencing Center for Infectious Disease"/>
            <person name="Wu L."/>
            <person name="Ma J."/>
        </authorList>
    </citation>
    <scope>NUCLEOTIDE SEQUENCE [LARGE SCALE GENOMIC DNA]</scope>
    <source>
        <strain evidence="11">KCTC 32255</strain>
    </source>
</reference>
<name>A0ABW2C5G8_9PSEU</name>
<dbReference type="HAMAP" id="MF_00265">
    <property type="entry name" value="VapC_Nob1"/>
    <property type="match status" value="1"/>
</dbReference>
<comment type="cofactor">
    <cofactor evidence="1 8">
        <name>Mg(2+)</name>
        <dbReference type="ChEBI" id="CHEBI:18420"/>
    </cofactor>
</comment>